<sequence>MVTVTVRDETATGGATDQWPFISLQGRTARLTDPLGLSRIMIEPHSDYLCIVPARGSIGPLPFEADPIPSTAIMLAVDDTITDTTVLRQLAS</sequence>
<name>A0A1C4Z5P5_9ACTN</name>
<reference evidence="3" key="1">
    <citation type="submission" date="2016-06" db="EMBL/GenBank/DDBJ databases">
        <authorList>
            <person name="Varghese N."/>
            <person name="Submissions Spin"/>
        </authorList>
    </citation>
    <scope>NUCLEOTIDE SEQUENCE [LARGE SCALE GENOMIC DNA]</scope>
    <source>
        <strain evidence="3">DSM 44100</strain>
    </source>
</reference>
<organism evidence="2 3">
    <name type="scientific">Micromonospora matsumotoense</name>
    <dbReference type="NCBI Taxonomy" id="121616"/>
    <lineage>
        <taxon>Bacteria</taxon>
        <taxon>Bacillati</taxon>
        <taxon>Actinomycetota</taxon>
        <taxon>Actinomycetes</taxon>
        <taxon>Micromonosporales</taxon>
        <taxon>Micromonosporaceae</taxon>
        <taxon>Micromonospora</taxon>
    </lineage>
</organism>
<proteinExistence type="predicted"/>
<accession>A0A1C4Z5P5</accession>
<dbReference type="InterPro" id="IPR056639">
    <property type="entry name" value="DUF7737"/>
</dbReference>
<dbReference type="Pfam" id="PF24879">
    <property type="entry name" value="DUF7737"/>
    <property type="match status" value="1"/>
</dbReference>
<evidence type="ECO:0000259" key="1">
    <source>
        <dbReference type="Pfam" id="PF24879"/>
    </source>
</evidence>
<dbReference type="Proteomes" id="UP000198797">
    <property type="component" value="Unassembled WGS sequence"/>
</dbReference>
<evidence type="ECO:0000313" key="2">
    <source>
        <dbReference type="EMBL" id="SCF28339.1"/>
    </source>
</evidence>
<evidence type="ECO:0000313" key="3">
    <source>
        <dbReference type="Proteomes" id="UP000198797"/>
    </source>
</evidence>
<dbReference type="EMBL" id="FMCU01000008">
    <property type="protein sequence ID" value="SCF28339.1"/>
    <property type="molecule type" value="Genomic_DNA"/>
</dbReference>
<gene>
    <name evidence="2" type="ORF">GA0070216_108182</name>
</gene>
<keyword evidence="3" id="KW-1185">Reference proteome</keyword>
<dbReference type="AlphaFoldDB" id="A0A1C4Z5P5"/>
<feature type="domain" description="DUF7737" evidence="1">
    <location>
        <begin position="21"/>
        <end position="90"/>
    </location>
</feature>
<protein>
    <recommendedName>
        <fullName evidence="1">DUF7737 domain-containing protein</fullName>
    </recommendedName>
</protein>